<evidence type="ECO:0000256" key="3">
    <source>
        <dbReference type="ARBA" id="ARBA00023163"/>
    </source>
</evidence>
<dbReference type="Proteomes" id="UP001501490">
    <property type="component" value="Unassembled WGS sequence"/>
</dbReference>
<dbReference type="Gene3D" id="1.10.10.10">
    <property type="entry name" value="Winged helix-like DNA-binding domain superfamily/Winged helix DNA-binding domain"/>
    <property type="match status" value="1"/>
</dbReference>
<dbReference type="Pfam" id="PF13545">
    <property type="entry name" value="HTH_Crp_2"/>
    <property type="match status" value="1"/>
</dbReference>
<gene>
    <name evidence="5" type="ORF">GCM10022236_13310</name>
</gene>
<dbReference type="InterPro" id="IPR036388">
    <property type="entry name" value="WH-like_DNA-bd_sf"/>
</dbReference>
<evidence type="ECO:0000313" key="6">
    <source>
        <dbReference type="Proteomes" id="UP001501490"/>
    </source>
</evidence>
<dbReference type="Gene3D" id="2.60.120.10">
    <property type="entry name" value="Jelly Rolls"/>
    <property type="match status" value="1"/>
</dbReference>
<accession>A0ABP6ZLT5</accession>
<dbReference type="InterPro" id="IPR014710">
    <property type="entry name" value="RmlC-like_jellyroll"/>
</dbReference>
<dbReference type="RefSeq" id="WP_344802641.1">
    <property type="nucleotide sequence ID" value="NZ_BAABAB010000009.1"/>
</dbReference>
<dbReference type="PANTHER" id="PTHR24567:SF74">
    <property type="entry name" value="HTH-TYPE TRANSCRIPTIONAL REGULATOR ARCR"/>
    <property type="match status" value="1"/>
</dbReference>
<evidence type="ECO:0000313" key="5">
    <source>
        <dbReference type="EMBL" id="GAA3612880.1"/>
    </source>
</evidence>
<proteinExistence type="predicted"/>
<dbReference type="InterPro" id="IPR000595">
    <property type="entry name" value="cNMP-bd_dom"/>
</dbReference>
<dbReference type="SUPFAM" id="SSF46785">
    <property type="entry name" value="Winged helix' DNA-binding domain"/>
    <property type="match status" value="1"/>
</dbReference>
<evidence type="ECO:0000256" key="1">
    <source>
        <dbReference type="ARBA" id="ARBA00023015"/>
    </source>
</evidence>
<feature type="domain" description="HTH crp-type" evidence="4">
    <location>
        <begin position="154"/>
        <end position="220"/>
    </location>
</feature>
<keyword evidence="6" id="KW-1185">Reference proteome</keyword>
<dbReference type="InterPro" id="IPR018490">
    <property type="entry name" value="cNMP-bd_dom_sf"/>
</dbReference>
<dbReference type="SMART" id="SM00100">
    <property type="entry name" value="cNMP"/>
    <property type="match status" value="1"/>
</dbReference>
<dbReference type="PROSITE" id="PS51063">
    <property type="entry name" value="HTH_CRP_2"/>
    <property type="match status" value="1"/>
</dbReference>
<reference evidence="6" key="1">
    <citation type="journal article" date="2019" name="Int. J. Syst. Evol. Microbiol.">
        <title>The Global Catalogue of Microorganisms (GCM) 10K type strain sequencing project: providing services to taxonomists for standard genome sequencing and annotation.</title>
        <authorList>
            <consortium name="The Broad Institute Genomics Platform"/>
            <consortium name="The Broad Institute Genome Sequencing Center for Infectious Disease"/>
            <person name="Wu L."/>
            <person name="Ma J."/>
        </authorList>
    </citation>
    <scope>NUCLEOTIDE SEQUENCE [LARGE SCALE GENOMIC DNA]</scope>
    <source>
        <strain evidence="6">JCM 16929</strain>
    </source>
</reference>
<keyword evidence="1" id="KW-0805">Transcription regulation</keyword>
<name>A0ABP6ZLT5_9ACTN</name>
<keyword evidence="2" id="KW-0238">DNA-binding</keyword>
<dbReference type="PANTHER" id="PTHR24567">
    <property type="entry name" value="CRP FAMILY TRANSCRIPTIONAL REGULATORY PROTEIN"/>
    <property type="match status" value="1"/>
</dbReference>
<dbReference type="InterPro" id="IPR012318">
    <property type="entry name" value="HTH_CRP"/>
</dbReference>
<evidence type="ECO:0000256" key="2">
    <source>
        <dbReference type="ARBA" id="ARBA00023125"/>
    </source>
</evidence>
<dbReference type="InterPro" id="IPR050397">
    <property type="entry name" value="Env_Response_Regulators"/>
</dbReference>
<comment type="caution">
    <text evidence="5">The sequence shown here is derived from an EMBL/GenBank/DDBJ whole genome shotgun (WGS) entry which is preliminary data.</text>
</comment>
<evidence type="ECO:0000259" key="4">
    <source>
        <dbReference type="PROSITE" id="PS51063"/>
    </source>
</evidence>
<keyword evidence="3" id="KW-0804">Transcription</keyword>
<dbReference type="EMBL" id="BAABAB010000009">
    <property type="protein sequence ID" value="GAA3612880.1"/>
    <property type="molecule type" value="Genomic_DNA"/>
</dbReference>
<dbReference type="SUPFAM" id="SSF51206">
    <property type="entry name" value="cAMP-binding domain-like"/>
    <property type="match status" value="1"/>
</dbReference>
<protein>
    <submittedName>
        <fullName evidence="5">Crp/Fnr family transcriptional regulator</fullName>
    </submittedName>
</protein>
<dbReference type="InterPro" id="IPR036390">
    <property type="entry name" value="WH_DNA-bd_sf"/>
</dbReference>
<organism evidence="5 6">
    <name type="scientific">Microlunatus ginsengisoli</name>
    <dbReference type="NCBI Taxonomy" id="363863"/>
    <lineage>
        <taxon>Bacteria</taxon>
        <taxon>Bacillati</taxon>
        <taxon>Actinomycetota</taxon>
        <taxon>Actinomycetes</taxon>
        <taxon>Propionibacteriales</taxon>
        <taxon>Propionibacteriaceae</taxon>
        <taxon>Microlunatus</taxon>
    </lineage>
</organism>
<sequence length="241" mass="26307">MAAADPLLPAATTARQPNRLLAAIPPAEQNRLALDLTLVELAAKASLYDIDEPISHVYFPLDCVISVVADLDDETVVEVATVGAEGFAGLPAFLGATSSPHRAFCQVPGQALRLDVDVMHRFFAGDGVLHQLMLRYTQAVTVFLAQNVACNQLHTSEQRCARWLAQTHDRVGRDTFPLTQEFLGQMLGVRRATVSLSAQVLQQAGLIRYRRGLITVVDESGLHAAACSCYDVIRREFEKLP</sequence>